<dbReference type="InterPro" id="IPR038468">
    <property type="entry name" value="MmpS_C"/>
</dbReference>
<evidence type="ECO:0000256" key="6">
    <source>
        <dbReference type="ARBA" id="ARBA00023136"/>
    </source>
</evidence>
<dbReference type="Pfam" id="PF05423">
    <property type="entry name" value="Mycobact_memb"/>
    <property type="match status" value="1"/>
</dbReference>
<evidence type="ECO:0000256" key="1">
    <source>
        <dbReference type="ARBA" id="ARBA00004236"/>
    </source>
</evidence>
<reference evidence="7 8" key="1">
    <citation type="submission" date="2019-04" db="EMBL/GenBank/DDBJ databases">
        <title>Pedobacter sp. AR-2-6 sp. nov., isolated from Arctic soil.</title>
        <authorList>
            <person name="Dahal R.H."/>
            <person name="Kim D.-U."/>
        </authorList>
    </citation>
    <scope>NUCLEOTIDE SEQUENCE [LARGE SCALE GENOMIC DNA]</scope>
    <source>
        <strain evidence="7 8">AR-2-6</strain>
    </source>
</reference>
<evidence type="ECO:0000256" key="3">
    <source>
        <dbReference type="ARBA" id="ARBA00022475"/>
    </source>
</evidence>
<evidence type="ECO:0000256" key="5">
    <source>
        <dbReference type="ARBA" id="ARBA00022989"/>
    </source>
</evidence>
<evidence type="ECO:0000256" key="2">
    <source>
        <dbReference type="ARBA" id="ARBA00007531"/>
    </source>
</evidence>
<keyword evidence="5" id="KW-1133">Transmembrane helix</keyword>
<keyword evidence="6" id="KW-0472">Membrane</keyword>
<keyword evidence="4" id="KW-0812">Transmembrane</keyword>
<evidence type="ECO:0000313" key="8">
    <source>
        <dbReference type="Proteomes" id="UP000310477"/>
    </source>
</evidence>
<accession>A0A4U1CBY9</accession>
<proteinExistence type="inferred from homology"/>
<dbReference type="OrthoDB" id="1377205at2"/>
<comment type="caution">
    <text evidence="7">The sequence shown here is derived from an EMBL/GenBank/DDBJ whole genome shotgun (WGS) entry which is preliminary data.</text>
</comment>
<evidence type="ECO:0000256" key="4">
    <source>
        <dbReference type="ARBA" id="ARBA00022692"/>
    </source>
</evidence>
<comment type="similarity">
    <text evidence="2">Belongs to the MmpS family.</text>
</comment>
<protein>
    <submittedName>
        <fullName evidence="7">Uncharacterized protein</fullName>
    </submittedName>
</protein>
<sequence>MILNFMARILDFVCDLYLPMKILRPSILFNKSIFTLLIFFSLVSCKKEEIITKEITYQLSGSFGKNVTVKYTPTGGTLANVVENVELPWQKIVIPNPTNASVGLIVAGEKGTPNAIVTAKIFVDGVEERSINATTNANGDFVLELDYLFN</sequence>
<dbReference type="InterPro" id="IPR008693">
    <property type="entry name" value="MmpS"/>
</dbReference>
<keyword evidence="8" id="KW-1185">Reference proteome</keyword>
<organism evidence="7 8">
    <name type="scientific">Pedobacter cryotolerans</name>
    <dbReference type="NCBI Taxonomy" id="2571270"/>
    <lineage>
        <taxon>Bacteria</taxon>
        <taxon>Pseudomonadati</taxon>
        <taxon>Bacteroidota</taxon>
        <taxon>Sphingobacteriia</taxon>
        <taxon>Sphingobacteriales</taxon>
        <taxon>Sphingobacteriaceae</taxon>
        <taxon>Pedobacter</taxon>
    </lineage>
</organism>
<keyword evidence="3" id="KW-1003">Cell membrane</keyword>
<evidence type="ECO:0000313" key="7">
    <source>
        <dbReference type="EMBL" id="TKC02650.1"/>
    </source>
</evidence>
<dbReference type="GO" id="GO:0005886">
    <property type="term" value="C:plasma membrane"/>
    <property type="evidence" value="ECO:0007669"/>
    <property type="project" value="UniProtKB-SubCell"/>
</dbReference>
<dbReference type="Gene3D" id="2.60.40.2880">
    <property type="entry name" value="MmpS1-5, C-terminal soluble domain"/>
    <property type="match status" value="1"/>
</dbReference>
<comment type="subcellular location">
    <subcellularLocation>
        <location evidence="1">Cell membrane</location>
    </subcellularLocation>
</comment>
<dbReference type="Proteomes" id="UP000310477">
    <property type="component" value="Unassembled WGS sequence"/>
</dbReference>
<dbReference type="EMBL" id="SWBO01000002">
    <property type="protein sequence ID" value="TKC02650.1"/>
    <property type="molecule type" value="Genomic_DNA"/>
</dbReference>
<dbReference type="AlphaFoldDB" id="A0A4U1CBY9"/>
<gene>
    <name evidence="7" type="ORF">FA045_05075</name>
</gene>
<name>A0A4U1CBY9_9SPHI</name>